<comment type="caution">
    <text evidence="2">The sequence shown here is derived from an EMBL/GenBank/DDBJ whole genome shotgun (WGS) entry which is preliminary data.</text>
</comment>
<evidence type="ECO:0000256" key="1">
    <source>
        <dbReference type="SAM" id="MobiDB-lite"/>
    </source>
</evidence>
<reference evidence="2" key="1">
    <citation type="submission" date="2021-02" db="EMBL/GenBank/DDBJ databases">
        <authorList>
            <person name="Dougan E. K."/>
            <person name="Rhodes N."/>
            <person name="Thang M."/>
            <person name="Chan C."/>
        </authorList>
    </citation>
    <scope>NUCLEOTIDE SEQUENCE</scope>
</reference>
<evidence type="ECO:0008006" key="4">
    <source>
        <dbReference type="Google" id="ProtNLM"/>
    </source>
</evidence>
<evidence type="ECO:0000313" key="2">
    <source>
        <dbReference type="EMBL" id="CAE7884632.1"/>
    </source>
</evidence>
<sequence>MNDFFFLLLIVHDRLRRESASKMRNLIARVENRGTVTCDEFRDALRDAQILGIDDAIWRSKLCPPAALGTQAALSEALVLEYLGGGSHGKLTKGYITESQMLWATVEAVAAELHDRVEGLRKIYRNHKIDDKNQDERVCRLNYADFKGLIQAQDPSISNSAVRSLFIASVEASRSCFQYEGDACPATGTLDPAPNGLYGGDIVTLQHMGLAVVKTLMKDQVVDWTAGKSAPTDNKSVENSPSGMSAASAAPSFQLGKSPNGSARGMKPPRLNR</sequence>
<dbReference type="OrthoDB" id="413590at2759"/>
<dbReference type="Proteomes" id="UP000601435">
    <property type="component" value="Unassembled WGS sequence"/>
</dbReference>
<evidence type="ECO:0000313" key="3">
    <source>
        <dbReference type="Proteomes" id="UP000601435"/>
    </source>
</evidence>
<name>A0A813AYH9_9DINO</name>
<protein>
    <recommendedName>
        <fullName evidence="4">EF-hand domain-containing protein</fullName>
    </recommendedName>
</protein>
<dbReference type="AlphaFoldDB" id="A0A813AYH9"/>
<accession>A0A813AYH9</accession>
<organism evidence="2 3">
    <name type="scientific">Symbiodinium necroappetens</name>
    <dbReference type="NCBI Taxonomy" id="1628268"/>
    <lineage>
        <taxon>Eukaryota</taxon>
        <taxon>Sar</taxon>
        <taxon>Alveolata</taxon>
        <taxon>Dinophyceae</taxon>
        <taxon>Suessiales</taxon>
        <taxon>Symbiodiniaceae</taxon>
        <taxon>Symbiodinium</taxon>
    </lineage>
</organism>
<feature type="compositionally biased region" description="Low complexity" evidence="1">
    <location>
        <begin position="240"/>
        <end position="252"/>
    </location>
</feature>
<dbReference type="EMBL" id="CAJNJA010065030">
    <property type="protein sequence ID" value="CAE7884632.1"/>
    <property type="molecule type" value="Genomic_DNA"/>
</dbReference>
<gene>
    <name evidence="2" type="ORF">SNEC2469_LOCUS29184</name>
</gene>
<proteinExistence type="predicted"/>
<feature type="region of interest" description="Disordered" evidence="1">
    <location>
        <begin position="227"/>
        <end position="273"/>
    </location>
</feature>
<keyword evidence="3" id="KW-1185">Reference proteome</keyword>